<sequence length="812" mass="86803">MAADGKTTRKPLDQALVDRSRATPKLRNPNIEPSVARAKRSHGATGPTTGRLSRPSALTKTELDDIYSLAPDDSGGEEDAKRRRVLAKSRSDLGSGKKPPMPPTTSLAATTQNRRHPASLRRSISDSGHGSSQATSRPPAATMLDGHAKAQRMDGTVAPPSSRHPRAGRSTTIERSITRTPSHRLPPMAAVAETSPPSAETPRPVGSNTAEKAPRAGRVRLIDRLAAQEEEGFVSDTEAGPAANMAESRVAEVSEPSAVDVPSTPFRGSLPASGKAAGQSSKKPNVKTYSNKRSIRTDAGPHDGIGGGRFDLDAGLGLSAPTPASNMSQPDLFAFDDDEVDDPRPRNGILGLHALRQAGANHRFANDLSDLFDRIGTPQPAGSPSARSRRVALLELGRKFNDKKFITSFCDDASHEAIFRGMGEEPDLVNGFILVSALVLLLSRASSPHLALDVCGDGIERLLRRMIQLDDDITQFARQKQHNLSKNGRVSLEALRSAMLKGGNIWGAVLPQELTFRTLALQALAMLCRHAGYTSSSGVVAALAPALFAQVAEGKAALESGGAATRSLIDLRLSLSVLQESSVAAMDAGRGTEWLAECLPALSTILSTVTRSPSTEVMDIQLHALKLAMNVSNSPEPAAVLGTSELLCCLSKAAVSMFRNLHGNIRQGQFLEAQYGRLVLVLGVLVNVTEHHPPARAQFGTWADEPSPLEELVAVYMDHRESSGKAESYEQTSLAVAHGYLAILLGYVSLDKTALRTVFQRGNATLPRHVLGSIREFMTLHDRVTDTTNDDTTTSLVRLVNQLQVQVNATTR</sequence>
<feature type="domain" description="Wings apart-like protein C-terminal" evidence="3">
    <location>
        <begin position="352"/>
        <end position="692"/>
    </location>
</feature>
<dbReference type="Proteomes" id="UP000813385">
    <property type="component" value="Unassembled WGS sequence"/>
</dbReference>
<dbReference type="PANTHER" id="PTHR22100:SF13">
    <property type="entry name" value="WINGS APART-LIKE PROTEIN HOMOLOG"/>
    <property type="match status" value="1"/>
</dbReference>
<dbReference type="InterPro" id="IPR011989">
    <property type="entry name" value="ARM-like"/>
</dbReference>
<reference evidence="4" key="1">
    <citation type="journal article" date="2021" name="Nat. Commun.">
        <title>Genetic determinants of endophytism in the Arabidopsis root mycobiome.</title>
        <authorList>
            <person name="Mesny F."/>
            <person name="Miyauchi S."/>
            <person name="Thiergart T."/>
            <person name="Pickel B."/>
            <person name="Atanasova L."/>
            <person name="Karlsson M."/>
            <person name="Huettel B."/>
            <person name="Barry K.W."/>
            <person name="Haridas S."/>
            <person name="Chen C."/>
            <person name="Bauer D."/>
            <person name="Andreopoulos W."/>
            <person name="Pangilinan J."/>
            <person name="LaButti K."/>
            <person name="Riley R."/>
            <person name="Lipzen A."/>
            <person name="Clum A."/>
            <person name="Drula E."/>
            <person name="Henrissat B."/>
            <person name="Kohler A."/>
            <person name="Grigoriev I.V."/>
            <person name="Martin F.M."/>
            <person name="Hacquard S."/>
        </authorList>
    </citation>
    <scope>NUCLEOTIDE SEQUENCE</scope>
    <source>
        <strain evidence="4">MPI-CAGE-AT-0016</strain>
    </source>
</reference>
<dbReference type="InterPro" id="IPR022771">
    <property type="entry name" value="WAPL_C"/>
</dbReference>
<evidence type="ECO:0000313" key="5">
    <source>
        <dbReference type="Proteomes" id="UP000813385"/>
    </source>
</evidence>
<dbReference type="Pfam" id="PF07814">
    <property type="entry name" value="WAPL"/>
    <property type="match status" value="1"/>
</dbReference>
<dbReference type="InterPro" id="IPR039874">
    <property type="entry name" value="WAPL"/>
</dbReference>
<dbReference type="AlphaFoldDB" id="A0A8K0TE64"/>
<feature type="region of interest" description="Disordered" evidence="2">
    <location>
        <begin position="230"/>
        <end position="308"/>
    </location>
</feature>
<feature type="region of interest" description="Disordered" evidence="2">
    <location>
        <begin position="1"/>
        <end position="216"/>
    </location>
</feature>
<keyword evidence="5" id="KW-1185">Reference proteome</keyword>
<feature type="compositionally biased region" description="Basic and acidic residues" evidence="2">
    <location>
        <begin position="1"/>
        <end position="21"/>
    </location>
</feature>
<accession>A0A8K0TE64</accession>
<feature type="compositionally biased region" description="Polar residues" evidence="2">
    <location>
        <begin position="278"/>
        <end position="292"/>
    </location>
</feature>
<proteinExistence type="inferred from homology"/>
<organism evidence="4 5">
    <name type="scientific">Plectosphaerella cucumerina</name>
    <dbReference type="NCBI Taxonomy" id="40658"/>
    <lineage>
        <taxon>Eukaryota</taxon>
        <taxon>Fungi</taxon>
        <taxon>Dikarya</taxon>
        <taxon>Ascomycota</taxon>
        <taxon>Pezizomycotina</taxon>
        <taxon>Sordariomycetes</taxon>
        <taxon>Hypocreomycetidae</taxon>
        <taxon>Glomerellales</taxon>
        <taxon>Plectosphaerellaceae</taxon>
        <taxon>Plectosphaerella</taxon>
    </lineage>
</organism>
<protein>
    <recommendedName>
        <fullName evidence="3">Wings apart-like protein C-terminal domain-containing protein</fullName>
    </recommendedName>
</protein>
<dbReference type="PANTHER" id="PTHR22100">
    <property type="entry name" value="WINGS APART-LIKE PROTEIN HOMOLOG"/>
    <property type="match status" value="1"/>
</dbReference>
<name>A0A8K0TE64_9PEZI</name>
<evidence type="ECO:0000256" key="1">
    <source>
        <dbReference type="ARBA" id="ARBA00006854"/>
    </source>
</evidence>
<dbReference type="EMBL" id="JAGPXD010000003">
    <property type="protein sequence ID" value="KAH7362944.1"/>
    <property type="molecule type" value="Genomic_DNA"/>
</dbReference>
<feature type="compositionally biased region" description="Polar residues" evidence="2">
    <location>
        <begin position="46"/>
        <end position="59"/>
    </location>
</feature>
<comment type="caution">
    <text evidence="4">The sequence shown here is derived from an EMBL/GenBank/DDBJ whole genome shotgun (WGS) entry which is preliminary data.</text>
</comment>
<gene>
    <name evidence="4" type="ORF">B0T11DRAFT_281756</name>
</gene>
<dbReference type="Gene3D" id="1.25.10.10">
    <property type="entry name" value="Leucine-rich Repeat Variant"/>
    <property type="match status" value="1"/>
</dbReference>
<feature type="compositionally biased region" description="Polar residues" evidence="2">
    <location>
        <begin position="125"/>
        <end position="136"/>
    </location>
</feature>
<evidence type="ECO:0000313" key="4">
    <source>
        <dbReference type="EMBL" id="KAH7362944.1"/>
    </source>
</evidence>
<comment type="similarity">
    <text evidence="1">Belongs to the WAPL family.</text>
</comment>
<evidence type="ECO:0000259" key="3">
    <source>
        <dbReference type="Pfam" id="PF07814"/>
    </source>
</evidence>
<evidence type="ECO:0000256" key="2">
    <source>
        <dbReference type="SAM" id="MobiDB-lite"/>
    </source>
</evidence>
<dbReference type="OrthoDB" id="78088at2759"/>
<feature type="compositionally biased region" description="Low complexity" evidence="2">
    <location>
        <begin position="169"/>
        <end position="180"/>
    </location>
</feature>